<dbReference type="SUPFAM" id="SSF55021">
    <property type="entry name" value="ACT-like"/>
    <property type="match status" value="1"/>
</dbReference>
<evidence type="ECO:0000256" key="6">
    <source>
        <dbReference type="ARBA" id="ARBA00023222"/>
    </source>
</evidence>
<organism evidence="12 13">
    <name type="scientific">Promicromonospora umidemergens</name>
    <dbReference type="NCBI Taxonomy" id="629679"/>
    <lineage>
        <taxon>Bacteria</taxon>
        <taxon>Bacillati</taxon>
        <taxon>Actinomycetota</taxon>
        <taxon>Actinomycetes</taxon>
        <taxon>Micrococcales</taxon>
        <taxon>Promicromonosporaceae</taxon>
        <taxon>Promicromonospora</taxon>
    </lineage>
</organism>
<evidence type="ECO:0000256" key="2">
    <source>
        <dbReference type="ARBA" id="ARBA00013147"/>
    </source>
</evidence>
<dbReference type="Gene3D" id="3.40.190.10">
    <property type="entry name" value="Periplasmic binding protein-like II"/>
    <property type="match status" value="2"/>
</dbReference>
<evidence type="ECO:0000256" key="1">
    <source>
        <dbReference type="ARBA" id="ARBA00004741"/>
    </source>
</evidence>
<evidence type="ECO:0000259" key="10">
    <source>
        <dbReference type="PROSITE" id="PS51171"/>
    </source>
</evidence>
<keyword evidence="13" id="KW-1185">Reference proteome</keyword>
<evidence type="ECO:0000256" key="7">
    <source>
        <dbReference type="ARBA" id="ARBA00023239"/>
    </source>
</evidence>
<feature type="domain" description="ACT" evidence="11">
    <location>
        <begin position="216"/>
        <end position="293"/>
    </location>
</feature>
<dbReference type="Pfam" id="PF01842">
    <property type="entry name" value="ACT"/>
    <property type="match status" value="1"/>
</dbReference>
<dbReference type="InterPro" id="IPR002912">
    <property type="entry name" value="ACT_dom"/>
</dbReference>
<comment type="catalytic activity">
    <reaction evidence="8">
        <text>prephenate + H(+) = 3-phenylpyruvate + CO2 + H2O</text>
        <dbReference type="Rhea" id="RHEA:21648"/>
        <dbReference type="ChEBI" id="CHEBI:15377"/>
        <dbReference type="ChEBI" id="CHEBI:15378"/>
        <dbReference type="ChEBI" id="CHEBI:16526"/>
        <dbReference type="ChEBI" id="CHEBI:18005"/>
        <dbReference type="ChEBI" id="CHEBI:29934"/>
        <dbReference type="EC" id="4.2.1.51"/>
    </reaction>
</comment>
<dbReference type="EMBL" id="BAABHM010000036">
    <property type="protein sequence ID" value="GAA4723635.1"/>
    <property type="molecule type" value="Genomic_DNA"/>
</dbReference>
<feature type="domain" description="Prephenate dehydratase" evidence="10">
    <location>
        <begin position="13"/>
        <end position="193"/>
    </location>
</feature>
<dbReference type="InterPro" id="IPR008242">
    <property type="entry name" value="Chor_mutase/pphenate_deHydtase"/>
</dbReference>
<dbReference type="Gene3D" id="3.30.70.260">
    <property type="match status" value="1"/>
</dbReference>
<evidence type="ECO:0000256" key="4">
    <source>
        <dbReference type="ARBA" id="ARBA00022605"/>
    </source>
</evidence>
<evidence type="ECO:0000259" key="11">
    <source>
        <dbReference type="PROSITE" id="PS51671"/>
    </source>
</evidence>
<comment type="caution">
    <text evidence="12">The sequence shown here is derived from an EMBL/GenBank/DDBJ whole genome shotgun (WGS) entry which is preliminary data.</text>
</comment>
<dbReference type="PROSITE" id="PS51171">
    <property type="entry name" value="PREPHENATE_DEHYDR_3"/>
    <property type="match status" value="1"/>
</dbReference>
<dbReference type="PANTHER" id="PTHR21022">
    <property type="entry name" value="PREPHENATE DEHYDRATASE P PROTEIN"/>
    <property type="match status" value="1"/>
</dbReference>
<dbReference type="InterPro" id="IPR001086">
    <property type="entry name" value="Preph_deHydtase"/>
</dbReference>
<evidence type="ECO:0000256" key="5">
    <source>
        <dbReference type="ARBA" id="ARBA00023141"/>
    </source>
</evidence>
<dbReference type="Pfam" id="PF00800">
    <property type="entry name" value="PDT"/>
    <property type="match status" value="1"/>
</dbReference>
<proteinExistence type="predicted"/>
<protein>
    <recommendedName>
        <fullName evidence="3">Prephenate dehydratase</fullName>
        <ecNumber evidence="2">4.2.1.51</ecNumber>
    </recommendedName>
</protein>
<dbReference type="PANTHER" id="PTHR21022:SF19">
    <property type="entry name" value="PREPHENATE DEHYDRATASE-RELATED"/>
    <property type="match status" value="1"/>
</dbReference>
<keyword evidence="4" id="KW-0028">Amino-acid biosynthesis</keyword>
<dbReference type="RefSeq" id="WP_253876892.1">
    <property type="nucleotide sequence ID" value="NZ_BAABHM010000036.1"/>
</dbReference>
<accession>A0ABP8YBG7</accession>
<evidence type="ECO:0000256" key="8">
    <source>
        <dbReference type="ARBA" id="ARBA00047848"/>
    </source>
</evidence>
<name>A0ABP8YBG7_9MICO</name>
<evidence type="ECO:0000256" key="9">
    <source>
        <dbReference type="SAM" id="MobiDB-lite"/>
    </source>
</evidence>
<sequence>MGVTVPGAERGTRAAYLGPEGTFTHQAALEWARLHATAGEPAGDLIAEPLDTVKNVHDVVAAGVADVGVVAIESSVEGYVVPSLDALLSSADVVAVDEVALDVSFDAFVRPGHGELTEVSAHPHGLAQCAGFVTSTGLVGAPASSNAAACRDAGPGTIALGPTICGELYGLETYAKAVEDFRGGRTRFLVLARRSAADAHLARSRDAGVTAWRTMLAITPAVTGPGVLARITAAFGDRGVNMSSLITRPLKAQQGKYVFVVTLDEAPWDRGAREVLSDLLAAGDALKTLGLFPARGSFGALDGVLDPDHVPVGSVSSKDSDPARDRGLLW</sequence>
<keyword evidence="7" id="KW-0456">Lyase</keyword>
<comment type="pathway">
    <text evidence="1">Amino-acid biosynthesis; L-phenylalanine biosynthesis; phenylpyruvate from prephenate: step 1/1.</text>
</comment>
<dbReference type="CDD" id="cd04905">
    <property type="entry name" value="ACT_CM-PDT"/>
    <property type="match status" value="1"/>
</dbReference>
<evidence type="ECO:0000313" key="12">
    <source>
        <dbReference type="EMBL" id="GAA4723635.1"/>
    </source>
</evidence>
<reference evidence="13" key="1">
    <citation type="journal article" date="2019" name="Int. J. Syst. Evol. Microbiol.">
        <title>The Global Catalogue of Microorganisms (GCM) 10K type strain sequencing project: providing services to taxonomists for standard genome sequencing and annotation.</title>
        <authorList>
            <consortium name="The Broad Institute Genomics Platform"/>
            <consortium name="The Broad Institute Genome Sequencing Center for Infectious Disease"/>
            <person name="Wu L."/>
            <person name="Ma J."/>
        </authorList>
    </citation>
    <scope>NUCLEOTIDE SEQUENCE [LARGE SCALE GENOMIC DNA]</scope>
    <source>
        <strain evidence="13">JCM 17975</strain>
    </source>
</reference>
<evidence type="ECO:0000313" key="13">
    <source>
        <dbReference type="Proteomes" id="UP001500843"/>
    </source>
</evidence>
<gene>
    <name evidence="12" type="ORF">GCM10023198_55670</name>
</gene>
<keyword evidence="6" id="KW-0584">Phenylalanine biosynthesis</keyword>
<keyword evidence="5" id="KW-0057">Aromatic amino acid biosynthesis</keyword>
<dbReference type="EC" id="4.2.1.51" evidence="2"/>
<feature type="region of interest" description="Disordered" evidence="9">
    <location>
        <begin position="311"/>
        <end position="330"/>
    </location>
</feature>
<dbReference type="Proteomes" id="UP001500843">
    <property type="component" value="Unassembled WGS sequence"/>
</dbReference>
<evidence type="ECO:0000256" key="3">
    <source>
        <dbReference type="ARBA" id="ARBA00021872"/>
    </source>
</evidence>
<dbReference type="PIRSF" id="PIRSF001500">
    <property type="entry name" value="Chor_mut_pdt_Ppr"/>
    <property type="match status" value="1"/>
</dbReference>
<dbReference type="InterPro" id="IPR045865">
    <property type="entry name" value="ACT-like_dom_sf"/>
</dbReference>
<dbReference type="SUPFAM" id="SSF53850">
    <property type="entry name" value="Periplasmic binding protein-like II"/>
    <property type="match status" value="1"/>
</dbReference>
<dbReference type="PROSITE" id="PS51671">
    <property type="entry name" value="ACT"/>
    <property type="match status" value="1"/>
</dbReference>
<feature type="compositionally biased region" description="Basic and acidic residues" evidence="9">
    <location>
        <begin position="318"/>
        <end position="330"/>
    </location>
</feature>